<sequence>MTSFKMARNWFMAVLLWALIRLPLAFVFKRV</sequence>
<keyword evidence="2" id="KW-1185">Reference proteome</keyword>
<comment type="caution">
    <text evidence="1">The sequence shown here is derived from an EMBL/GenBank/DDBJ whole genome shotgun (WGS) entry which is preliminary data.</text>
</comment>
<evidence type="ECO:0008006" key="3">
    <source>
        <dbReference type="Google" id="ProtNLM"/>
    </source>
</evidence>
<evidence type="ECO:0000313" key="1">
    <source>
        <dbReference type="EMBL" id="MET3595010.1"/>
    </source>
</evidence>
<name>A0ABV2HWK6_9HYPH</name>
<gene>
    <name evidence="1" type="ORF">ABID26_004418</name>
</gene>
<proteinExistence type="predicted"/>
<organism evidence="1 2">
    <name type="scientific">Mesorhizobium shonense</name>
    <dbReference type="NCBI Taxonomy" id="1209948"/>
    <lineage>
        <taxon>Bacteria</taxon>
        <taxon>Pseudomonadati</taxon>
        <taxon>Pseudomonadota</taxon>
        <taxon>Alphaproteobacteria</taxon>
        <taxon>Hyphomicrobiales</taxon>
        <taxon>Phyllobacteriaceae</taxon>
        <taxon>Mesorhizobium</taxon>
    </lineage>
</organism>
<dbReference type="Proteomes" id="UP001549036">
    <property type="component" value="Unassembled WGS sequence"/>
</dbReference>
<accession>A0ABV2HWK6</accession>
<protein>
    <recommendedName>
        <fullName evidence="3">1-acyl-sn-glycerol-3-phosphate acyltransferase</fullName>
    </recommendedName>
</protein>
<dbReference type="EMBL" id="JBEPLM010000008">
    <property type="protein sequence ID" value="MET3595010.1"/>
    <property type="molecule type" value="Genomic_DNA"/>
</dbReference>
<reference evidence="1 2" key="1">
    <citation type="submission" date="2024-06" db="EMBL/GenBank/DDBJ databases">
        <title>Genomic Encyclopedia of Type Strains, Phase IV (KMG-IV): sequencing the most valuable type-strain genomes for metagenomic binning, comparative biology and taxonomic classification.</title>
        <authorList>
            <person name="Goeker M."/>
        </authorList>
    </citation>
    <scope>NUCLEOTIDE SEQUENCE [LARGE SCALE GENOMIC DNA]</scope>
    <source>
        <strain evidence="1 2">DSM 29846</strain>
    </source>
</reference>
<evidence type="ECO:0000313" key="2">
    <source>
        <dbReference type="Proteomes" id="UP001549036"/>
    </source>
</evidence>